<evidence type="ECO:0000313" key="1">
    <source>
        <dbReference type="EMBL" id="KAL3957251.1"/>
    </source>
</evidence>
<protein>
    <submittedName>
        <fullName evidence="1">Uncharacterized protein</fullName>
    </submittedName>
</protein>
<accession>A0ACC4DP87</accession>
<sequence>MKTPQAKIASEDEDELLQDDEREGRPPKRGRQAQSTAPATAQERAITAQSATPSTDPTKMVPDTTLCKLGQSSRSLRSGPSKKAQQLCWKAGPSKINAKRLCWKAGPEQLTLK</sequence>
<keyword evidence="2" id="KW-1185">Reference proteome</keyword>
<comment type="caution">
    <text evidence="1">The sequence shown here is derived from an EMBL/GenBank/DDBJ whole genome shotgun (WGS) entry which is preliminary data.</text>
</comment>
<name>A0ACC4DP87_PURLI</name>
<gene>
    <name evidence="1" type="ORF">ACCO45_007829</name>
</gene>
<dbReference type="EMBL" id="JBGNUJ010000007">
    <property type="protein sequence ID" value="KAL3957251.1"/>
    <property type="molecule type" value="Genomic_DNA"/>
</dbReference>
<organism evidence="1 2">
    <name type="scientific">Purpureocillium lilacinum</name>
    <name type="common">Paecilomyces lilacinus</name>
    <dbReference type="NCBI Taxonomy" id="33203"/>
    <lineage>
        <taxon>Eukaryota</taxon>
        <taxon>Fungi</taxon>
        <taxon>Dikarya</taxon>
        <taxon>Ascomycota</taxon>
        <taxon>Pezizomycotina</taxon>
        <taxon>Sordariomycetes</taxon>
        <taxon>Hypocreomycetidae</taxon>
        <taxon>Hypocreales</taxon>
        <taxon>Ophiocordycipitaceae</taxon>
        <taxon>Purpureocillium</taxon>
    </lineage>
</organism>
<evidence type="ECO:0000313" key="2">
    <source>
        <dbReference type="Proteomes" id="UP001638806"/>
    </source>
</evidence>
<proteinExistence type="predicted"/>
<dbReference type="Proteomes" id="UP001638806">
    <property type="component" value="Unassembled WGS sequence"/>
</dbReference>
<reference evidence="1" key="1">
    <citation type="submission" date="2024-12" db="EMBL/GenBank/DDBJ databases">
        <title>Comparative genomics and development of molecular markers within Purpureocillium lilacinum and among Purpureocillium species.</title>
        <authorList>
            <person name="Yeh Z.-Y."/>
            <person name="Ni N.-T."/>
            <person name="Lo P.-H."/>
            <person name="Mushyakhwo K."/>
            <person name="Lin C.-F."/>
            <person name="Nai Y.-S."/>
        </authorList>
    </citation>
    <scope>NUCLEOTIDE SEQUENCE</scope>
    <source>
        <strain evidence="1">NCHU-NPUST-175</strain>
    </source>
</reference>